<dbReference type="OrthoDB" id="5298023at2"/>
<protein>
    <recommendedName>
        <fullName evidence="2">MobA-like NTP transferase domain-containing protein</fullName>
    </recommendedName>
</protein>
<dbReference type="InterPro" id="IPR029044">
    <property type="entry name" value="Nucleotide-diphossugar_trans"/>
</dbReference>
<evidence type="ECO:0000313" key="3">
    <source>
        <dbReference type="EMBL" id="EKT54267.1"/>
    </source>
</evidence>
<feature type="domain" description="MobA-like NTP transferase" evidence="2">
    <location>
        <begin position="6"/>
        <end position="161"/>
    </location>
</feature>
<evidence type="ECO:0000259" key="2">
    <source>
        <dbReference type="Pfam" id="PF12804"/>
    </source>
</evidence>
<name>K8W9W3_9GAMM</name>
<dbReference type="EMBL" id="AKKN01000011">
    <property type="protein sequence ID" value="EKT54267.1"/>
    <property type="molecule type" value="Genomic_DNA"/>
</dbReference>
<dbReference type="AlphaFoldDB" id="K8W9W3"/>
<dbReference type="InterPro" id="IPR025877">
    <property type="entry name" value="MobA-like_NTP_Trfase"/>
</dbReference>
<organism evidence="3 4">
    <name type="scientific">Providencia sneebia DSM 19967</name>
    <dbReference type="NCBI Taxonomy" id="1141660"/>
    <lineage>
        <taxon>Bacteria</taxon>
        <taxon>Pseudomonadati</taxon>
        <taxon>Pseudomonadota</taxon>
        <taxon>Gammaproteobacteria</taxon>
        <taxon>Enterobacterales</taxon>
        <taxon>Morganellaceae</taxon>
        <taxon>Providencia</taxon>
    </lineage>
</organism>
<dbReference type="PANTHER" id="PTHR43777">
    <property type="entry name" value="MOLYBDENUM COFACTOR CYTIDYLYLTRANSFERASE"/>
    <property type="match status" value="1"/>
</dbReference>
<gene>
    <name evidence="3" type="ORF">OO7_14098</name>
</gene>
<keyword evidence="1" id="KW-0460">Magnesium</keyword>
<dbReference type="Pfam" id="PF12804">
    <property type="entry name" value="NTP_transf_3"/>
    <property type="match status" value="1"/>
</dbReference>
<dbReference type="Gene3D" id="3.90.550.10">
    <property type="entry name" value="Spore Coat Polysaccharide Biosynthesis Protein SpsA, Chain A"/>
    <property type="match status" value="1"/>
</dbReference>
<evidence type="ECO:0000313" key="4">
    <source>
        <dbReference type="Proteomes" id="UP000010290"/>
    </source>
</evidence>
<dbReference type="HOGENOM" id="CLU_061980_4_1_6"/>
<dbReference type="PATRIC" id="fig|1141660.3.peg.2816"/>
<keyword evidence="4" id="KW-1185">Reference proteome</keyword>
<proteinExistence type="predicted"/>
<reference evidence="3 4" key="1">
    <citation type="journal article" date="2012" name="BMC Genomics">
        <title>Comparative genomics of bacteria in the genus Providencia isolated from wild Drosophila melanogaster.</title>
        <authorList>
            <person name="Galac M.R."/>
            <person name="Lazzaro B.P."/>
        </authorList>
    </citation>
    <scope>NUCLEOTIDE SEQUENCE [LARGE SCALE GENOMIC DNA]</scope>
    <source>
        <strain evidence="3 4">DSM 19967</strain>
    </source>
</reference>
<evidence type="ECO:0000256" key="1">
    <source>
        <dbReference type="ARBA" id="ARBA00022842"/>
    </source>
</evidence>
<accession>K8W9W3</accession>
<dbReference type="SUPFAM" id="SSF53448">
    <property type="entry name" value="Nucleotide-diphospho-sugar transferases"/>
    <property type="match status" value="1"/>
</dbReference>
<sequence length="190" mass="20740">MTVGILITAAGKSRRFQLAGGQGNKLNSDLGGQTVFEITLQNAIKSQLPIHVITRPDNQGVITHCLQHNVPYSLINSEGLGETIAFGVKNTAHWDGWLIQLADMPYITENIFIRVANELKLHPLVRPIHDGKPGHPVGISAQYRQQLIALTGDDGAKSILQGSAIYRIEMNNSCVINDIDYPIKNESAGH</sequence>
<dbReference type="CDD" id="cd04182">
    <property type="entry name" value="GT_2_like_f"/>
    <property type="match status" value="1"/>
</dbReference>
<dbReference type="GO" id="GO:0016779">
    <property type="term" value="F:nucleotidyltransferase activity"/>
    <property type="evidence" value="ECO:0007669"/>
    <property type="project" value="UniProtKB-ARBA"/>
</dbReference>
<comment type="caution">
    <text evidence="3">The sequence shown here is derived from an EMBL/GenBank/DDBJ whole genome shotgun (WGS) entry which is preliminary data.</text>
</comment>
<dbReference type="Proteomes" id="UP000010290">
    <property type="component" value="Chromosome"/>
</dbReference>
<dbReference type="RefSeq" id="WP_008916566.1">
    <property type="nucleotide sequence ID" value="NZ_CM001773.1"/>
</dbReference>
<dbReference type="PANTHER" id="PTHR43777:SF1">
    <property type="entry name" value="MOLYBDENUM COFACTOR CYTIDYLYLTRANSFERASE"/>
    <property type="match status" value="1"/>
</dbReference>